<evidence type="ECO:0000313" key="2">
    <source>
        <dbReference type="Proteomes" id="UP000654345"/>
    </source>
</evidence>
<keyword evidence="2" id="KW-1185">Reference proteome</keyword>
<proteinExistence type="predicted"/>
<dbReference type="RefSeq" id="WP_201373929.1">
    <property type="nucleotide sequence ID" value="NZ_BNJG01000002.1"/>
</dbReference>
<sequence>MNLNTFKQLRHQVYQCYERSADALFELGDALSSEVTARSLPELSLSPWFRRTWPASMRLWKMAESMSSAG</sequence>
<evidence type="ECO:0000313" key="1">
    <source>
        <dbReference type="EMBL" id="GHO57549.1"/>
    </source>
</evidence>
<accession>A0ABQ3UY13</accession>
<dbReference type="Proteomes" id="UP000654345">
    <property type="component" value="Unassembled WGS sequence"/>
</dbReference>
<comment type="caution">
    <text evidence="1">The sequence shown here is derived from an EMBL/GenBank/DDBJ whole genome shotgun (WGS) entry which is preliminary data.</text>
</comment>
<dbReference type="EMBL" id="BNJG01000002">
    <property type="protein sequence ID" value="GHO57549.1"/>
    <property type="molecule type" value="Genomic_DNA"/>
</dbReference>
<name>A0ABQ3UY13_9CHLR</name>
<reference evidence="1 2" key="1">
    <citation type="journal article" date="2021" name="Int. J. Syst. Evol. Microbiol.">
        <title>Reticulibacter mediterranei gen. nov., sp. nov., within the new family Reticulibacteraceae fam. nov., and Ktedonospora formicarum gen. nov., sp. nov., Ktedonobacter robiniae sp. nov., Dictyobacter formicarum sp. nov. and Dictyobacter arantiisoli sp. nov., belonging to the class Ktedonobacteria.</title>
        <authorList>
            <person name="Yabe S."/>
            <person name="Zheng Y."/>
            <person name="Wang C.M."/>
            <person name="Sakai Y."/>
            <person name="Abe K."/>
            <person name="Yokota A."/>
            <person name="Donadio S."/>
            <person name="Cavaletti L."/>
            <person name="Monciardini P."/>
        </authorList>
    </citation>
    <scope>NUCLEOTIDE SEQUENCE [LARGE SCALE GENOMIC DNA]</scope>
    <source>
        <strain evidence="1 2">SOSP1-30</strain>
    </source>
</reference>
<gene>
    <name evidence="1" type="ORF">KSB_60240</name>
</gene>
<protein>
    <submittedName>
        <fullName evidence="1">Uncharacterized protein</fullName>
    </submittedName>
</protein>
<organism evidence="1 2">
    <name type="scientific">Ktedonobacter robiniae</name>
    <dbReference type="NCBI Taxonomy" id="2778365"/>
    <lineage>
        <taxon>Bacteria</taxon>
        <taxon>Bacillati</taxon>
        <taxon>Chloroflexota</taxon>
        <taxon>Ktedonobacteria</taxon>
        <taxon>Ktedonobacterales</taxon>
        <taxon>Ktedonobacteraceae</taxon>
        <taxon>Ktedonobacter</taxon>
    </lineage>
</organism>